<dbReference type="EMBL" id="LN885086">
    <property type="protein sequence ID" value="CUQ66559.1"/>
    <property type="molecule type" value="Genomic_DNA"/>
</dbReference>
<protein>
    <submittedName>
        <fullName evidence="1">Uncharacterized protein</fullName>
    </submittedName>
</protein>
<name>A0A0S4KS32_9BACT</name>
<dbReference type="Proteomes" id="UP000066284">
    <property type="component" value="Chromosome 1"/>
</dbReference>
<evidence type="ECO:0000313" key="1">
    <source>
        <dbReference type="EMBL" id="CUQ66559.1"/>
    </source>
</evidence>
<dbReference type="KEGG" id="nio:NITINOP_1584"/>
<dbReference type="AlphaFoldDB" id="A0A0S4KS32"/>
<keyword evidence="2" id="KW-1185">Reference proteome</keyword>
<accession>A0A0S4KS32</accession>
<sequence length="43" mass="4972">MIARRKGIKAMRFLSPTAAHQWSCRRNQLIGKLEMPPNIPHDT</sequence>
<organism evidence="1 2">
    <name type="scientific">Candidatus Nitrospira inopinata</name>
    <dbReference type="NCBI Taxonomy" id="1715989"/>
    <lineage>
        <taxon>Bacteria</taxon>
        <taxon>Pseudomonadati</taxon>
        <taxon>Nitrospirota</taxon>
        <taxon>Nitrospiria</taxon>
        <taxon>Nitrospirales</taxon>
        <taxon>Nitrospiraceae</taxon>
        <taxon>Nitrospira</taxon>
    </lineage>
</organism>
<proteinExistence type="predicted"/>
<evidence type="ECO:0000313" key="2">
    <source>
        <dbReference type="Proteomes" id="UP000066284"/>
    </source>
</evidence>
<gene>
    <name evidence="1" type="ORF">NITINOP_1584</name>
</gene>
<reference evidence="2" key="1">
    <citation type="submission" date="2015-09" db="EMBL/GenBank/DDBJ databases">
        <authorList>
            <person name="Daims H."/>
        </authorList>
    </citation>
    <scope>NUCLEOTIDE SEQUENCE [LARGE SCALE GENOMIC DNA]</scope>
</reference>